<feature type="compositionally biased region" description="Basic and acidic residues" evidence="2">
    <location>
        <begin position="13"/>
        <end position="25"/>
    </location>
</feature>
<protein>
    <recommendedName>
        <fullName evidence="4">DDE-1 domain-containing protein</fullName>
    </recommendedName>
</protein>
<feature type="coiled-coil region" evidence="1">
    <location>
        <begin position="158"/>
        <end position="185"/>
    </location>
</feature>
<reference evidence="3" key="1">
    <citation type="submission" date="2013-07" db="EMBL/GenBank/DDBJ databases">
        <title>The genome of an arbuscular mycorrhizal fungus provides insights into the evolution of the oldest plant symbiosis.</title>
        <authorList>
            <consortium name="DOE Joint Genome Institute"/>
            <person name="Tisserant E."/>
            <person name="Malbreil M."/>
            <person name="Kuo A."/>
            <person name="Kohler A."/>
            <person name="Symeonidi A."/>
            <person name="Balestrini R."/>
            <person name="Charron P."/>
            <person name="Duensing N."/>
            <person name="Frei-dit-Frey N."/>
            <person name="Gianinazzi-Pearson V."/>
            <person name="Gilbert B."/>
            <person name="Handa Y."/>
            <person name="Hijri M."/>
            <person name="Kaul R."/>
            <person name="Kawaguchi M."/>
            <person name="Krajinski F."/>
            <person name="Lammers P."/>
            <person name="Lapierre D."/>
            <person name="Masclaux F.G."/>
            <person name="Murat C."/>
            <person name="Morin E."/>
            <person name="Ndikumana S."/>
            <person name="Pagni M."/>
            <person name="Petitpierre D."/>
            <person name="Requena N."/>
            <person name="Rosikiewicz P."/>
            <person name="Riley R."/>
            <person name="Saito K."/>
            <person name="San Clemente H."/>
            <person name="Shapiro H."/>
            <person name="van Tuinen D."/>
            <person name="Becard G."/>
            <person name="Bonfante P."/>
            <person name="Paszkowski U."/>
            <person name="Shachar-Hill Y."/>
            <person name="Young J.P."/>
            <person name="Sanders I.R."/>
            <person name="Henrissat B."/>
            <person name="Rensing S.A."/>
            <person name="Grigoriev I.V."/>
            <person name="Corradi N."/>
            <person name="Roux C."/>
            <person name="Martin F."/>
        </authorList>
    </citation>
    <scope>NUCLEOTIDE SEQUENCE</scope>
    <source>
        <strain evidence="3">DAOM 197198</strain>
    </source>
</reference>
<feature type="compositionally biased region" description="Acidic residues" evidence="2">
    <location>
        <begin position="36"/>
        <end position="45"/>
    </location>
</feature>
<sequence>MPRLTKHQKRSRKAYEAKSTRKNNSDNDSDNMSINDDSDNVDDTDNFSVNDEPVENDNAVSIVRKLKEAAKKYHQERASHEIRRLRYIGNSVRTRRRKNQQLLEAAKGTLALCTFWDTKKSTDEVDKTIADVDDDVSDDTNDNNDKQSDNEIEDCNWNNKIQAALENLEIDIKKENKKNEVWVRLNGIRLYLQLVKCNYSKMNASEIVSNTAGKGVYHARCIRSWAHEYVMSRQIPYSRREHHAKIWSFLWDEDILLQVKSYIREHKWDISPQMLMIQMNEIILPGLGFAPSPTIHINTARNYLKELGYTYAKVKKGIYIDGHEREGVVVYRKIFLEQMSKFEHRMPIFSGDNLDEITWPDSNIQPLILVTHDECIFSAYDGSRSLWIPDGEQPLRKKGNGRSIHVSEFLTDVCGRLALPDEMQVSDDFPREACVIMHPGKNNDGWWKADDLISQVIERAIPIFEARFPGCQALFAFDNASSHATFSPDALIAKNMNLNPGGKQPKMRRTYFGDENIQQDMIFPSDYCISNLRGQPKGLKQVLMERGLWPNEGLKLEEARKIMSQQPDFFSAKGTGRRAKKFSRSNCDYLWTGLQRTVSLALASVPLTTIRRYARKAFRYMDVYRKGLTGKAAEFAVKKYRSHRRVPDSVLQSVGIYFYFS</sequence>
<dbReference type="PANTHER" id="PTHR35871:SF1">
    <property type="entry name" value="CXC1-LIKE CYSTEINE CLUSTER ASSOCIATED WITH KDZ TRANSPOSASES DOMAIN-CONTAINING PROTEIN"/>
    <property type="match status" value="1"/>
</dbReference>
<dbReference type="EMBL" id="KI275093">
    <property type="protein sequence ID" value="ESA23020.1"/>
    <property type="molecule type" value="Genomic_DNA"/>
</dbReference>
<feature type="region of interest" description="Disordered" evidence="2">
    <location>
        <begin position="1"/>
        <end position="59"/>
    </location>
</feature>
<dbReference type="AlphaFoldDB" id="U9URM5"/>
<feature type="compositionally biased region" description="Basic residues" evidence="2">
    <location>
        <begin position="1"/>
        <end position="12"/>
    </location>
</feature>
<organism evidence="3">
    <name type="scientific">Rhizophagus irregularis (strain DAOM 181602 / DAOM 197198 / MUCL 43194)</name>
    <name type="common">Arbuscular mycorrhizal fungus</name>
    <name type="synonym">Glomus intraradices</name>
    <dbReference type="NCBI Taxonomy" id="747089"/>
    <lineage>
        <taxon>Eukaryota</taxon>
        <taxon>Fungi</taxon>
        <taxon>Fungi incertae sedis</taxon>
        <taxon>Mucoromycota</taxon>
        <taxon>Glomeromycotina</taxon>
        <taxon>Glomeromycetes</taxon>
        <taxon>Glomerales</taxon>
        <taxon>Glomeraceae</taxon>
        <taxon>Rhizophagus</taxon>
    </lineage>
</organism>
<feature type="region of interest" description="Disordered" evidence="2">
    <location>
        <begin position="133"/>
        <end position="152"/>
    </location>
</feature>
<name>U9URM5_RHIID</name>
<evidence type="ECO:0000313" key="3">
    <source>
        <dbReference type="EMBL" id="ESA23020.1"/>
    </source>
</evidence>
<dbReference type="HOGENOM" id="CLU_415121_0_0_1"/>
<evidence type="ECO:0000256" key="1">
    <source>
        <dbReference type="SAM" id="Coils"/>
    </source>
</evidence>
<keyword evidence="1" id="KW-0175">Coiled coil</keyword>
<gene>
    <name evidence="3" type="ORF">GLOINDRAFT_1692</name>
</gene>
<evidence type="ECO:0008006" key="4">
    <source>
        <dbReference type="Google" id="ProtNLM"/>
    </source>
</evidence>
<evidence type="ECO:0000256" key="2">
    <source>
        <dbReference type="SAM" id="MobiDB-lite"/>
    </source>
</evidence>
<proteinExistence type="predicted"/>
<feature type="compositionally biased region" description="Acidic residues" evidence="2">
    <location>
        <begin position="133"/>
        <end position="142"/>
    </location>
</feature>
<accession>U9URM5</accession>
<dbReference type="PANTHER" id="PTHR35871">
    <property type="entry name" value="EXPRESSED PROTEIN"/>
    <property type="match status" value="1"/>
</dbReference>
<dbReference type="eggNOG" id="ENOG502RT6R">
    <property type="taxonomic scope" value="Eukaryota"/>
</dbReference>